<dbReference type="OrthoDB" id="1106148at2759"/>
<evidence type="ECO:0008006" key="4">
    <source>
        <dbReference type="Google" id="ProtNLM"/>
    </source>
</evidence>
<protein>
    <recommendedName>
        <fullName evidence="4">CHCH domain-containing protein</fullName>
    </recommendedName>
</protein>
<proteinExistence type="predicted"/>
<evidence type="ECO:0000313" key="2">
    <source>
        <dbReference type="EMBL" id="OTA39032.1"/>
    </source>
</evidence>
<feature type="compositionally biased region" description="Pro residues" evidence="1">
    <location>
        <begin position="9"/>
        <end position="21"/>
    </location>
</feature>
<dbReference type="PANTHER" id="PTHR13523:SF2">
    <property type="entry name" value="COILED-COIL-HELIX-COILED-COIL-HELIX DOMAIN CONTAINING 2, ISOFORM A-RELATED"/>
    <property type="match status" value="1"/>
</dbReference>
<dbReference type="GO" id="GO:0005634">
    <property type="term" value="C:nucleus"/>
    <property type="evidence" value="ECO:0007669"/>
    <property type="project" value="TreeGrafter"/>
</dbReference>
<dbReference type="Pfam" id="PF09849">
    <property type="entry name" value="DUF2076"/>
    <property type="match status" value="1"/>
</dbReference>
<evidence type="ECO:0000313" key="3">
    <source>
        <dbReference type="Proteomes" id="UP000194280"/>
    </source>
</evidence>
<organism evidence="2 3">
    <name type="scientific">Hortaea werneckii EXF-2000</name>
    <dbReference type="NCBI Taxonomy" id="1157616"/>
    <lineage>
        <taxon>Eukaryota</taxon>
        <taxon>Fungi</taxon>
        <taxon>Dikarya</taxon>
        <taxon>Ascomycota</taxon>
        <taxon>Pezizomycotina</taxon>
        <taxon>Dothideomycetes</taxon>
        <taxon>Dothideomycetidae</taxon>
        <taxon>Mycosphaerellales</taxon>
        <taxon>Teratosphaeriaceae</taxon>
        <taxon>Hortaea</taxon>
    </lineage>
</organism>
<feature type="compositionally biased region" description="Low complexity" evidence="1">
    <location>
        <begin position="22"/>
        <end position="40"/>
    </location>
</feature>
<feature type="region of interest" description="Disordered" evidence="1">
    <location>
        <begin position="88"/>
        <end position="112"/>
    </location>
</feature>
<dbReference type="InterPro" id="IPR018648">
    <property type="entry name" value="DUF2076"/>
</dbReference>
<dbReference type="VEuPathDB" id="FungiDB:BTJ68_01012"/>
<keyword evidence="3" id="KW-1185">Reference proteome</keyword>
<reference evidence="2 3" key="1">
    <citation type="submission" date="2017-01" db="EMBL/GenBank/DDBJ databases">
        <title>The recent genome duplication of the halophilic yeast Hortaea werneckii: insights from long-read sequencing.</title>
        <authorList>
            <person name="Sinha S."/>
            <person name="Flibotte S."/>
            <person name="Neira M."/>
            <person name="Lenassi M."/>
            <person name="Gostincar C."/>
            <person name="Stajich J.E."/>
            <person name="Nislow C.E."/>
        </authorList>
    </citation>
    <scope>NUCLEOTIDE SEQUENCE [LARGE SCALE GENOMIC DNA]</scope>
    <source>
        <strain evidence="2 3">EXF-2000</strain>
    </source>
</reference>
<feature type="region of interest" description="Disordered" evidence="1">
    <location>
        <begin position="1"/>
        <end position="70"/>
    </location>
</feature>
<feature type="compositionally biased region" description="Low complexity" evidence="1">
    <location>
        <begin position="97"/>
        <end position="112"/>
    </location>
</feature>
<accession>A0A1Z5TSM3</accession>
<gene>
    <name evidence="2" type="ORF">BTJ68_01012</name>
</gene>
<dbReference type="InterPro" id="IPR055304">
    <property type="entry name" value="CHCHD2/10-like"/>
</dbReference>
<comment type="caution">
    <text evidence="2">The sequence shown here is derived from an EMBL/GenBank/DDBJ whole genome shotgun (WGS) entry which is preliminary data.</text>
</comment>
<dbReference type="EMBL" id="MUNK01000006">
    <property type="protein sequence ID" value="OTA39032.1"/>
    <property type="molecule type" value="Genomic_DNA"/>
</dbReference>
<name>A0A1Z5TSM3_HORWE</name>
<dbReference type="AlphaFoldDB" id="A0A1Z5TSM3"/>
<evidence type="ECO:0000256" key="1">
    <source>
        <dbReference type="SAM" id="MobiDB-lite"/>
    </source>
</evidence>
<dbReference type="Proteomes" id="UP000194280">
    <property type="component" value="Unassembled WGS sequence"/>
</dbReference>
<dbReference type="STRING" id="1157616.A0A1Z5TSM3"/>
<dbReference type="InParanoid" id="A0A1Z5TSM3"/>
<dbReference type="FunCoup" id="A0A1Z5TSM3">
    <property type="interactions" value="361"/>
</dbReference>
<dbReference type="GO" id="GO:0005739">
    <property type="term" value="C:mitochondrion"/>
    <property type="evidence" value="ECO:0007669"/>
    <property type="project" value="TreeGrafter"/>
</dbReference>
<feature type="compositionally biased region" description="Pro residues" evidence="1">
    <location>
        <begin position="41"/>
        <end position="55"/>
    </location>
</feature>
<dbReference type="GO" id="GO:0007005">
    <property type="term" value="P:mitochondrion organization"/>
    <property type="evidence" value="ECO:0007669"/>
    <property type="project" value="InterPro"/>
</dbReference>
<dbReference type="PANTHER" id="PTHR13523">
    <property type="entry name" value="COILED-COIL-HELIX-COILED-COIL-HELIX DOMAIN CONTAINING 2/NUR77"/>
    <property type="match status" value="1"/>
</dbReference>
<sequence length="168" mass="17024">MPRQSRGPAPAPKRPTAPPAAPQARAPQQPPQARQASTSAHPPPQAQQAPPPQAPPAAQQSGGGSGLFGQMASTAAGVAVGSSIGHAIGGFFGGGSSAPPAEAAPAQPVAQTADGQTALNTNYQAPKVCETDVNNFRRCMDENRGDLTICGWYLDQLKACQSTAAQYS</sequence>